<dbReference type="Gene3D" id="1.20.1280.50">
    <property type="match status" value="1"/>
</dbReference>
<keyword evidence="1 4" id="KW-0853">WD repeat</keyword>
<proteinExistence type="predicted"/>
<evidence type="ECO:0000256" key="2">
    <source>
        <dbReference type="ARBA" id="ARBA00022737"/>
    </source>
</evidence>
<dbReference type="InterPro" id="IPR050995">
    <property type="entry name" value="WD-F-box_domain-protein"/>
</dbReference>
<sequence>MVDGVLLLLQYTTQILYDPARKKEPSPTFQTERDTCLSYFSKWNEANQVDFVEQLLSRMCHYQHGHINAYLKPMLQRDFITLLPTKGLDHVAENILSYLDAKSLCRAERVCKEWSRVISEGMLWKKLIERNVRTDSLWRGLAERKGWIKYLFIPRPGVTLRQHKFYRELFPKIMKDIEAIENNWRTGNHNLQRINCRSENSKGVYCLQYDDDKIVSGLRDNTIKIWSRSTLQCCMQILTGHTGSVLCLQYDDKVIISGSSDSTVRVWDVNTGEMVNTLIHH</sequence>
<dbReference type="InterPro" id="IPR021977">
    <property type="entry name" value="Beta-TrCP_D"/>
</dbReference>
<dbReference type="SUPFAM" id="SSF50978">
    <property type="entry name" value="WD40 repeat-like"/>
    <property type="match status" value="1"/>
</dbReference>
<evidence type="ECO:0000259" key="5">
    <source>
        <dbReference type="PROSITE" id="PS50181"/>
    </source>
</evidence>
<dbReference type="CDD" id="cd22183">
    <property type="entry name" value="F-box_FBXW1B"/>
    <property type="match status" value="1"/>
</dbReference>
<keyword evidence="2" id="KW-0677">Repeat</keyword>
<dbReference type="SUPFAM" id="SSF81383">
    <property type="entry name" value="F-box domain"/>
    <property type="match status" value="1"/>
</dbReference>
<dbReference type="InterPro" id="IPR001680">
    <property type="entry name" value="WD40_rpt"/>
</dbReference>
<evidence type="ECO:0000256" key="1">
    <source>
        <dbReference type="ARBA" id="ARBA00022574"/>
    </source>
</evidence>
<dbReference type="Pfam" id="PF12937">
    <property type="entry name" value="F-box-like"/>
    <property type="match status" value="1"/>
</dbReference>
<feature type="domain" description="F-box" evidence="5">
    <location>
        <begin position="89"/>
        <end position="127"/>
    </location>
</feature>
<dbReference type="PROSITE" id="PS00678">
    <property type="entry name" value="WD_REPEATS_1"/>
    <property type="match status" value="1"/>
</dbReference>
<dbReference type="Pfam" id="PF00400">
    <property type="entry name" value="WD40"/>
    <property type="match status" value="2"/>
</dbReference>
<organism evidence="6">
    <name type="scientific">Anopheles coluzzii</name>
    <name type="common">African malaria mosquito</name>
    <dbReference type="NCBI Taxonomy" id="1518534"/>
    <lineage>
        <taxon>Eukaryota</taxon>
        <taxon>Metazoa</taxon>
        <taxon>Ecdysozoa</taxon>
        <taxon>Arthropoda</taxon>
        <taxon>Hexapoda</taxon>
        <taxon>Insecta</taxon>
        <taxon>Pterygota</taxon>
        <taxon>Neoptera</taxon>
        <taxon>Endopterygota</taxon>
        <taxon>Diptera</taxon>
        <taxon>Nematocera</taxon>
        <taxon>Culicoidea</taxon>
        <taxon>Culicidae</taxon>
        <taxon>Anophelinae</taxon>
        <taxon>Anopheles</taxon>
    </lineage>
</organism>
<reference evidence="6" key="1">
    <citation type="submission" date="2022-08" db="UniProtKB">
        <authorList>
            <consortium name="EnsemblMetazoa"/>
        </authorList>
    </citation>
    <scope>IDENTIFICATION</scope>
</reference>
<evidence type="ECO:0000256" key="3">
    <source>
        <dbReference type="ARBA" id="ARBA00022786"/>
    </source>
</evidence>
<dbReference type="GO" id="GO:0046983">
    <property type="term" value="F:protein dimerization activity"/>
    <property type="evidence" value="ECO:0007669"/>
    <property type="project" value="InterPro"/>
</dbReference>
<protein>
    <recommendedName>
        <fullName evidence="5">F-box domain-containing protein</fullName>
    </recommendedName>
</protein>
<dbReference type="PROSITE" id="PS50294">
    <property type="entry name" value="WD_REPEATS_REGION"/>
    <property type="match status" value="1"/>
</dbReference>
<feature type="repeat" description="WD" evidence="4">
    <location>
        <begin position="238"/>
        <end position="277"/>
    </location>
</feature>
<dbReference type="PROSITE" id="PS50181">
    <property type="entry name" value="FBOX"/>
    <property type="match status" value="1"/>
</dbReference>
<dbReference type="VEuPathDB" id="VectorBase:ACON2_041003"/>
<dbReference type="InterPro" id="IPR001810">
    <property type="entry name" value="F-box_dom"/>
</dbReference>
<dbReference type="InterPro" id="IPR015943">
    <property type="entry name" value="WD40/YVTN_repeat-like_dom_sf"/>
</dbReference>
<dbReference type="SMART" id="SM00320">
    <property type="entry name" value="WD40"/>
    <property type="match status" value="2"/>
</dbReference>
<dbReference type="InterPro" id="IPR019775">
    <property type="entry name" value="WD40_repeat_CS"/>
</dbReference>
<evidence type="ECO:0000256" key="4">
    <source>
        <dbReference type="PROSITE-ProRule" id="PRU00221"/>
    </source>
</evidence>
<name>A0A8W7P232_ANOCL</name>
<evidence type="ECO:0000313" key="6">
    <source>
        <dbReference type="EnsemblMetazoa" id="ACOM023613-PA.1"/>
    </source>
</evidence>
<dbReference type="AlphaFoldDB" id="A0A8W7P232"/>
<dbReference type="PANTHER" id="PTHR14604:SF4">
    <property type="entry name" value="F-BOX DOMAIN-CONTAINING PROTEIN"/>
    <property type="match status" value="1"/>
</dbReference>
<dbReference type="EnsemblMetazoa" id="ACOM023613-RA">
    <property type="protein sequence ID" value="ACOM023613-PA.1"/>
    <property type="gene ID" value="ACOM023613"/>
</dbReference>
<dbReference type="PROSITE" id="PS50082">
    <property type="entry name" value="WD_REPEATS_2"/>
    <property type="match status" value="1"/>
</dbReference>
<dbReference type="Gene3D" id="2.130.10.10">
    <property type="entry name" value="YVTN repeat-like/Quinoprotein amine dehydrogenase"/>
    <property type="match status" value="1"/>
</dbReference>
<dbReference type="InterPro" id="IPR036047">
    <property type="entry name" value="F-box-like_dom_sf"/>
</dbReference>
<accession>A0A8W7P232</accession>
<dbReference type="Pfam" id="PF12125">
    <property type="entry name" value="Beta-TrCP_D"/>
    <property type="match status" value="1"/>
</dbReference>
<dbReference type="Gene3D" id="6.10.250.1840">
    <property type="match status" value="1"/>
</dbReference>
<dbReference type="SMART" id="SM00256">
    <property type="entry name" value="FBOX"/>
    <property type="match status" value="1"/>
</dbReference>
<keyword evidence="3" id="KW-0833">Ubl conjugation pathway</keyword>
<dbReference type="PANTHER" id="PTHR14604">
    <property type="entry name" value="WD40 REPEAT PF20"/>
    <property type="match status" value="1"/>
</dbReference>
<dbReference type="InterPro" id="IPR036322">
    <property type="entry name" value="WD40_repeat_dom_sf"/>
</dbReference>
<dbReference type="Proteomes" id="UP000075882">
    <property type="component" value="Unassembled WGS sequence"/>
</dbReference>
<dbReference type="SMART" id="SM01028">
    <property type="entry name" value="Beta-TrCP_D"/>
    <property type="match status" value="1"/>
</dbReference>
<dbReference type="FunFam" id="1.20.1280.50:FF:000001">
    <property type="entry name" value="F-box/WD repeat-containing protein 11 isoform X2"/>
    <property type="match status" value="1"/>
</dbReference>